<dbReference type="GO" id="GO:0050515">
    <property type="term" value="F:4-(cytidine 5'-diphospho)-2-C-methyl-D-erythritol kinase activity"/>
    <property type="evidence" value="ECO:0007669"/>
    <property type="project" value="UniProtKB-UniRule"/>
</dbReference>
<dbReference type="PANTHER" id="PTHR43527:SF2">
    <property type="entry name" value="4-DIPHOSPHOCYTIDYL-2-C-METHYL-D-ERYTHRITOL KINASE, CHLOROPLASTIC"/>
    <property type="match status" value="1"/>
</dbReference>
<reference evidence="12 13" key="1">
    <citation type="submission" date="2017-09" db="EMBL/GenBank/DDBJ databases">
        <title>Depth-based differentiation of microbial function through sediment-hosted aquifers and enrichment of novel symbionts in the deep terrestrial subsurface.</title>
        <authorList>
            <person name="Probst A.J."/>
            <person name="Ladd B."/>
            <person name="Jarett J.K."/>
            <person name="Geller-Mcgrath D.E."/>
            <person name="Sieber C.M."/>
            <person name="Emerson J.B."/>
            <person name="Anantharaman K."/>
            <person name="Thomas B.C."/>
            <person name="Malmstrom R."/>
            <person name="Stieglmeier M."/>
            <person name="Klingl A."/>
            <person name="Woyke T."/>
            <person name="Ryan C.M."/>
            <person name="Banfield J.F."/>
        </authorList>
    </citation>
    <scope>NUCLEOTIDE SEQUENCE [LARGE SCALE GENOMIC DNA]</scope>
    <source>
        <strain evidence="12">CG12_big_fil_rev_8_21_14_0_65_43_15</strain>
    </source>
</reference>
<dbReference type="EMBL" id="PFGP01000021">
    <property type="protein sequence ID" value="PIW66885.1"/>
    <property type="molecule type" value="Genomic_DNA"/>
</dbReference>
<evidence type="ECO:0000313" key="13">
    <source>
        <dbReference type="Proteomes" id="UP000231267"/>
    </source>
</evidence>
<dbReference type="Gene3D" id="3.30.230.10">
    <property type="match status" value="1"/>
</dbReference>
<protein>
    <recommendedName>
        <fullName evidence="3 9">4-diphosphocytidyl-2-C-methyl-D-erythritol kinase</fullName>
        <shortName evidence="9">CMK</shortName>
        <ecNumber evidence="2 9">2.7.1.148</ecNumber>
    </recommendedName>
    <alternativeName>
        <fullName evidence="8 9">4-(cytidine-5'-diphospho)-2-C-methyl-D-erythritol kinase</fullName>
    </alternativeName>
</protein>
<evidence type="ECO:0000256" key="7">
    <source>
        <dbReference type="ARBA" id="ARBA00022840"/>
    </source>
</evidence>
<evidence type="ECO:0000256" key="5">
    <source>
        <dbReference type="ARBA" id="ARBA00022741"/>
    </source>
</evidence>
<keyword evidence="6 9" id="KW-0418">Kinase</keyword>
<dbReference type="Pfam" id="PF08544">
    <property type="entry name" value="GHMP_kinases_C"/>
    <property type="match status" value="1"/>
</dbReference>
<keyword evidence="9" id="KW-0414">Isoprene biosynthesis</keyword>
<comment type="pathway">
    <text evidence="9">Isoprenoid biosynthesis; isopentenyl diphosphate biosynthesis via DXP pathway; isopentenyl diphosphate from 1-deoxy-D-xylulose 5-phosphate: step 3/6.</text>
</comment>
<dbReference type="PANTHER" id="PTHR43527">
    <property type="entry name" value="4-DIPHOSPHOCYTIDYL-2-C-METHYL-D-ERYTHRITOL KINASE, CHLOROPLASTIC"/>
    <property type="match status" value="1"/>
</dbReference>
<evidence type="ECO:0000256" key="6">
    <source>
        <dbReference type="ARBA" id="ARBA00022777"/>
    </source>
</evidence>
<evidence type="ECO:0000256" key="8">
    <source>
        <dbReference type="ARBA" id="ARBA00032554"/>
    </source>
</evidence>
<dbReference type="InterPro" id="IPR036554">
    <property type="entry name" value="GHMP_kinase_C_sf"/>
</dbReference>
<comment type="function">
    <text evidence="9">Catalyzes the phosphorylation of the position 2 hydroxy group of 4-diphosphocytidyl-2C-methyl-D-erythritol.</text>
</comment>
<feature type="active site" evidence="9">
    <location>
        <position position="137"/>
    </location>
</feature>
<dbReference type="AlphaFoldDB" id="A0A2J0LGC1"/>
<dbReference type="UniPathway" id="UPA00056">
    <property type="reaction ID" value="UER00094"/>
</dbReference>
<feature type="domain" description="GHMP kinase C-terminal" evidence="11">
    <location>
        <begin position="207"/>
        <end position="280"/>
    </location>
</feature>
<feature type="binding site" evidence="9">
    <location>
        <begin position="95"/>
        <end position="105"/>
    </location>
    <ligand>
        <name>ATP</name>
        <dbReference type="ChEBI" id="CHEBI:30616"/>
    </ligand>
</feature>
<sequence length="293" mass="32193">MPSLKLKSPAKLNLYLRIIGKRPDGYHNIVTLFERIGLFDEITLVQRKTGGIGVVCSNSKVPKGPKNLAYKAAKALLDYTGKRLSCRVIIKKHIPVAAGLGGGSSNAATALIGLNRLWRLGLSKKELLSLGSKIGADVNFFLSDSSFAIGRGRGEQCSPLHIKRRLWHIVIYPGKGLSTKDIYHYWDNMCNTENSLTQAHADVKILLRLIRNNNLTLLAKSLHNDLEEPAAVKDRTILKIKGLLKSSGIARAAMSGSGSCVFGIALSAKEAARIKKKLTRLKREWQIFTVKTI</sequence>
<dbReference type="InterPro" id="IPR004424">
    <property type="entry name" value="IspE"/>
</dbReference>
<proteinExistence type="inferred from homology"/>
<dbReference type="Pfam" id="PF00288">
    <property type="entry name" value="GHMP_kinases_N"/>
    <property type="match status" value="1"/>
</dbReference>
<dbReference type="Gene3D" id="3.30.70.890">
    <property type="entry name" value="GHMP kinase, C-terminal domain"/>
    <property type="match status" value="1"/>
</dbReference>
<dbReference type="SUPFAM" id="SSF55060">
    <property type="entry name" value="GHMP Kinase, C-terminal domain"/>
    <property type="match status" value="1"/>
</dbReference>
<dbReference type="InterPro" id="IPR013750">
    <property type="entry name" value="GHMP_kinase_C_dom"/>
</dbReference>
<evidence type="ECO:0000256" key="4">
    <source>
        <dbReference type="ARBA" id="ARBA00022679"/>
    </source>
</evidence>
<dbReference type="HAMAP" id="MF_00061">
    <property type="entry name" value="IspE"/>
    <property type="match status" value="1"/>
</dbReference>
<accession>A0A2J0LGC1</accession>
<comment type="similarity">
    <text evidence="1 9">Belongs to the GHMP kinase family. IspE subfamily.</text>
</comment>
<evidence type="ECO:0000256" key="3">
    <source>
        <dbReference type="ARBA" id="ARBA00017473"/>
    </source>
</evidence>
<feature type="domain" description="GHMP kinase N-terminal" evidence="10">
    <location>
        <begin position="67"/>
        <end position="140"/>
    </location>
</feature>
<dbReference type="NCBIfam" id="TIGR00154">
    <property type="entry name" value="ispE"/>
    <property type="match status" value="1"/>
</dbReference>
<comment type="caution">
    <text evidence="12">The sequence shown here is derived from an EMBL/GenBank/DDBJ whole genome shotgun (WGS) entry which is preliminary data.</text>
</comment>
<keyword evidence="4 9" id="KW-0808">Transferase</keyword>
<dbReference type="SUPFAM" id="SSF54211">
    <property type="entry name" value="Ribosomal protein S5 domain 2-like"/>
    <property type="match status" value="1"/>
</dbReference>
<dbReference type="InterPro" id="IPR006204">
    <property type="entry name" value="GHMP_kinase_N_dom"/>
</dbReference>
<dbReference type="GO" id="GO:0005524">
    <property type="term" value="F:ATP binding"/>
    <property type="evidence" value="ECO:0007669"/>
    <property type="project" value="UniProtKB-UniRule"/>
</dbReference>
<dbReference type="PIRSF" id="PIRSF010376">
    <property type="entry name" value="IspE"/>
    <property type="match status" value="1"/>
</dbReference>
<evidence type="ECO:0000256" key="1">
    <source>
        <dbReference type="ARBA" id="ARBA00009684"/>
    </source>
</evidence>
<gene>
    <name evidence="9 12" type="primary">ispE</name>
    <name evidence="12" type="ORF">COW11_00940</name>
</gene>
<organism evidence="12 13">
    <name type="scientific">Candidatus Taenaricola geysiri</name>
    <dbReference type="NCBI Taxonomy" id="1974752"/>
    <lineage>
        <taxon>Bacteria</taxon>
        <taxon>Pseudomonadati</taxon>
        <taxon>Candidatus Omnitrophota</taxon>
        <taxon>Candidatus Taenaricola</taxon>
    </lineage>
</organism>
<evidence type="ECO:0000259" key="11">
    <source>
        <dbReference type="Pfam" id="PF08544"/>
    </source>
</evidence>
<evidence type="ECO:0000259" key="10">
    <source>
        <dbReference type="Pfam" id="PF00288"/>
    </source>
</evidence>
<evidence type="ECO:0000256" key="2">
    <source>
        <dbReference type="ARBA" id="ARBA00012052"/>
    </source>
</evidence>
<keyword evidence="5 9" id="KW-0547">Nucleotide-binding</keyword>
<dbReference type="GO" id="GO:0019288">
    <property type="term" value="P:isopentenyl diphosphate biosynthetic process, methylerythritol 4-phosphate pathway"/>
    <property type="evidence" value="ECO:0007669"/>
    <property type="project" value="UniProtKB-UniRule"/>
</dbReference>
<dbReference type="GO" id="GO:0016114">
    <property type="term" value="P:terpenoid biosynthetic process"/>
    <property type="evidence" value="ECO:0007669"/>
    <property type="project" value="UniProtKB-UniRule"/>
</dbReference>
<comment type="catalytic activity">
    <reaction evidence="9">
        <text>4-CDP-2-C-methyl-D-erythritol + ATP = 4-CDP-2-C-methyl-D-erythritol 2-phosphate + ADP + H(+)</text>
        <dbReference type="Rhea" id="RHEA:18437"/>
        <dbReference type="ChEBI" id="CHEBI:15378"/>
        <dbReference type="ChEBI" id="CHEBI:30616"/>
        <dbReference type="ChEBI" id="CHEBI:57823"/>
        <dbReference type="ChEBI" id="CHEBI:57919"/>
        <dbReference type="ChEBI" id="CHEBI:456216"/>
        <dbReference type="EC" id="2.7.1.148"/>
    </reaction>
</comment>
<name>A0A2J0LGC1_9BACT</name>
<keyword evidence="7 9" id="KW-0067">ATP-binding</keyword>
<evidence type="ECO:0000256" key="9">
    <source>
        <dbReference type="HAMAP-Rule" id="MF_00061"/>
    </source>
</evidence>
<dbReference type="InterPro" id="IPR020568">
    <property type="entry name" value="Ribosomal_Su5_D2-typ_SF"/>
</dbReference>
<feature type="active site" evidence="9">
    <location>
        <position position="11"/>
    </location>
</feature>
<dbReference type="InterPro" id="IPR014721">
    <property type="entry name" value="Ribsml_uS5_D2-typ_fold_subgr"/>
</dbReference>
<dbReference type="EC" id="2.7.1.148" evidence="2 9"/>
<dbReference type="Proteomes" id="UP000231267">
    <property type="component" value="Unassembled WGS sequence"/>
</dbReference>
<evidence type="ECO:0000313" key="12">
    <source>
        <dbReference type="EMBL" id="PIW66885.1"/>
    </source>
</evidence>